<dbReference type="EMBL" id="JACBXS010000005">
    <property type="protein sequence ID" value="NYS24090.1"/>
    <property type="molecule type" value="Genomic_DNA"/>
</dbReference>
<gene>
    <name evidence="3" type="ORF">HUK65_03725</name>
</gene>
<reference evidence="3 4" key="1">
    <citation type="journal article" date="2000" name="Arch. Microbiol.">
        <title>Rhodobaca bogoriensis gen. nov. and sp. nov., an alkaliphilic purple nonsulfur bacterium from African Rift Valley soda lakes.</title>
        <authorList>
            <person name="Milford A.D."/>
            <person name="Achenbach L.A."/>
            <person name="Jung D.O."/>
            <person name="Madigan M.T."/>
        </authorList>
    </citation>
    <scope>NUCLEOTIDE SEQUENCE [LARGE SCALE GENOMIC DNA]</scope>
    <source>
        <strain evidence="3 4">2376</strain>
    </source>
</reference>
<organism evidence="3 4">
    <name type="scientific">Rhabdonatronobacter sediminivivens</name>
    <dbReference type="NCBI Taxonomy" id="2743469"/>
    <lineage>
        <taxon>Bacteria</taxon>
        <taxon>Pseudomonadati</taxon>
        <taxon>Pseudomonadota</taxon>
        <taxon>Alphaproteobacteria</taxon>
        <taxon>Rhodobacterales</taxon>
        <taxon>Paracoccaceae</taxon>
        <taxon>Rhabdonatronobacter</taxon>
    </lineage>
</organism>
<dbReference type="Proteomes" id="UP000529417">
    <property type="component" value="Unassembled WGS sequence"/>
</dbReference>
<name>A0A7Z0HXG4_9RHOB</name>
<evidence type="ECO:0000313" key="4">
    <source>
        <dbReference type="Proteomes" id="UP000529417"/>
    </source>
</evidence>
<evidence type="ECO:0000256" key="1">
    <source>
        <dbReference type="SAM" id="SignalP"/>
    </source>
</evidence>
<comment type="caution">
    <text evidence="3">The sequence shown here is derived from an EMBL/GenBank/DDBJ whole genome shotgun (WGS) entry which is preliminary data.</text>
</comment>
<evidence type="ECO:0000313" key="3">
    <source>
        <dbReference type="EMBL" id="NYS24090.1"/>
    </source>
</evidence>
<accession>A0A7Z0HXG4</accession>
<evidence type="ECO:0000259" key="2">
    <source>
        <dbReference type="Pfam" id="PF13767"/>
    </source>
</evidence>
<feature type="chain" id="PRO_5030765256" evidence="1">
    <location>
        <begin position="29"/>
        <end position="128"/>
    </location>
</feature>
<dbReference type="InterPro" id="IPR025433">
    <property type="entry name" value="DUF4168"/>
</dbReference>
<keyword evidence="1" id="KW-0732">Signal</keyword>
<dbReference type="Pfam" id="PF13767">
    <property type="entry name" value="DUF4168"/>
    <property type="match status" value="1"/>
</dbReference>
<feature type="domain" description="DUF4168" evidence="2">
    <location>
        <begin position="41"/>
        <end position="114"/>
    </location>
</feature>
<dbReference type="RefSeq" id="WP_179904789.1">
    <property type="nucleotide sequence ID" value="NZ_JACBXS010000005.1"/>
</dbReference>
<proteinExistence type="predicted"/>
<protein>
    <submittedName>
        <fullName evidence="3">DUF4168 domain-containing protein</fullName>
    </submittedName>
</protein>
<keyword evidence="4" id="KW-1185">Reference proteome</keyword>
<sequence length="128" mass="13279">MAFKSTLAPAAVALGMAMGSLGALPAAAQAEASGAEMIEQEQKLDAFIDAAMAVAEVRDAYLATLQDAESEDEQNQIIEAANTAILEAVEETPGITVDEYIAIGDAAAADPELNALLNERFAELHGED</sequence>
<dbReference type="AlphaFoldDB" id="A0A7Z0HXG4"/>
<feature type="signal peptide" evidence="1">
    <location>
        <begin position="1"/>
        <end position="28"/>
    </location>
</feature>